<comment type="similarity">
    <text evidence="2">Belongs to the major facilitator superfamily. MFSD6 family.</text>
</comment>
<feature type="transmembrane region" description="Helical" evidence="7">
    <location>
        <begin position="410"/>
        <end position="427"/>
    </location>
</feature>
<evidence type="ECO:0000256" key="7">
    <source>
        <dbReference type="SAM" id="Phobius"/>
    </source>
</evidence>
<dbReference type="SUPFAM" id="SSF103473">
    <property type="entry name" value="MFS general substrate transporter"/>
    <property type="match status" value="1"/>
</dbReference>
<feature type="region of interest" description="Disordered" evidence="6">
    <location>
        <begin position="228"/>
        <end position="288"/>
    </location>
</feature>
<dbReference type="GO" id="GO:0022857">
    <property type="term" value="F:transmembrane transporter activity"/>
    <property type="evidence" value="ECO:0007669"/>
    <property type="project" value="InterPro"/>
</dbReference>
<dbReference type="PANTHER" id="PTHR16172">
    <property type="entry name" value="MAJOR FACILITATOR SUPERFAMILY DOMAIN-CONTAINING PROTEIN 6-LIKE"/>
    <property type="match status" value="1"/>
</dbReference>
<accession>A0A8J4Q1Q9</accession>
<dbReference type="Pfam" id="PF12832">
    <property type="entry name" value="MFS_1_like"/>
    <property type="match status" value="1"/>
</dbReference>
<dbReference type="OrthoDB" id="20356at2759"/>
<comment type="caution">
    <text evidence="9">The sequence shown here is derived from an EMBL/GenBank/DDBJ whole genome shotgun (WGS) entry which is preliminary data.</text>
</comment>
<evidence type="ECO:0000313" key="9">
    <source>
        <dbReference type="EMBL" id="KAF2078216.1"/>
    </source>
</evidence>
<feature type="domain" description="Major facilitator superfamily (MFS) profile" evidence="8">
    <location>
        <begin position="343"/>
        <end position="551"/>
    </location>
</feature>
<reference evidence="9" key="1">
    <citation type="submission" date="2020-01" db="EMBL/GenBank/DDBJ databases">
        <title>Development of genomics and gene disruption for Polysphondylium violaceum indicates a role for the polyketide synthase stlB in stalk morphogenesis.</title>
        <authorList>
            <person name="Narita B."/>
            <person name="Kawabe Y."/>
            <person name="Kin K."/>
            <person name="Saito T."/>
            <person name="Gibbs R."/>
            <person name="Kuspa A."/>
            <person name="Muzny D."/>
            <person name="Queller D."/>
            <person name="Richards S."/>
            <person name="Strassman J."/>
            <person name="Sucgang R."/>
            <person name="Worley K."/>
            <person name="Schaap P."/>
        </authorList>
    </citation>
    <scope>NUCLEOTIDE SEQUENCE</scope>
    <source>
        <strain evidence="9">QSvi11</strain>
    </source>
</reference>
<feature type="transmembrane region" description="Helical" evidence="7">
    <location>
        <begin position="107"/>
        <end position="125"/>
    </location>
</feature>
<feature type="transmembrane region" description="Helical" evidence="7">
    <location>
        <begin position="74"/>
        <end position="95"/>
    </location>
</feature>
<dbReference type="InterPro" id="IPR051717">
    <property type="entry name" value="MFS_MFSD6"/>
</dbReference>
<protein>
    <recommendedName>
        <fullName evidence="8">Major facilitator superfamily (MFS) profile domain-containing protein</fullName>
    </recommendedName>
</protein>
<dbReference type="InterPro" id="IPR036259">
    <property type="entry name" value="MFS_trans_sf"/>
</dbReference>
<evidence type="ECO:0000256" key="1">
    <source>
        <dbReference type="ARBA" id="ARBA00004141"/>
    </source>
</evidence>
<dbReference type="AlphaFoldDB" id="A0A8J4Q1Q9"/>
<name>A0A8J4Q1Q9_9MYCE</name>
<comment type="subcellular location">
    <subcellularLocation>
        <location evidence="1">Membrane</location>
        <topology evidence="1">Multi-pass membrane protein</topology>
    </subcellularLocation>
</comment>
<evidence type="ECO:0000313" key="10">
    <source>
        <dbReference type="Proteomes" id="UP000695562"/>
    </source>
</evidence>
<organism evidence="9 10">
    <name type="scientific">Polysphondylium violaceum</name>
    <dbReference type="NCBI Taxonomy" id="133409"/>
    <lineage>
        <taxon>Eukaryota</taxon>
        <taxon>Amoebozoa</taxon>
        <taxon>Evosea</taxon>
        <taxon>Eumycetozoa</taxon>
        <taxon>Dictyostelia</taxon>
        <taxon>Dictyosteliales</taxon>
        <taxon>Dictyosteliaceae</taxon>
        <taxon>Polysphondylium</taxon>
    </lineage>
</organism>
<feature type="transmembrane region" description="Helical" evidence="7">
    <location>
        <begin position="379"/>
        <end position="398"/>
    </location>
</feature>
<feature type="transmembrane region" description="Helical" evidence="7">
    <location>
        <begin position="474"/>
        <end position="496"/>
    </location>
</feature>
<keyword evidence="10" id="KW-1185">Reference proteome</keyword>
<evidence type="ECO:0000256" key="5">
    <source>
        <dbReference type="ARBA" id="ARBA00023136"/>
    </source>
</evidence>
<dbReference type="PANTHER" id="PTHR16172:SF41">
    <property type="entry name" value="MAJOR FACILITATOR SUPERFAMILY DOMAIN-CONTAINING PROTEIN 6-LIKE"/>
    <property type="match status" value="1"/>
</dbReference>
<dbReference type="PROSITE" id="PS50850">
    <property type="entry name" value="MFS"/>
    <property type="match status" value="1"/>
</dbReference>
<feature type="transmembrane region" description="Helical" evidence="7">
    <location>
        <begin position="344"/>
        <end position="367"/>
    </location>
</feature>
<keyword evidence="5 7" id="KW-0472">Membrane</keyword>
<sequence length="551" mass="61005">MTTATTISIAEVPIYHRLEQWVIEIFNQNSATKSSTKFPSPIVPKIFYFFVFYCFGGSRPFIPLFLEKIGMEKSTIGMVLLFPPLIMFLAAPVWAGISDKYNAHRRVFIITGAGTGFMLFLLCFFDNHALVIIIIFLNAVFWSAIIPLADSTTYRILGPQNKDLYGKSRSVGSVSFAISAFLIGSLIDSMGITVVWVNYAISAALLCISLYFLHNNEPISNFETLNDQDELTDDGADSQESKEEQQQEQEEQEKESIIKKSGGGNAILRGSQSIGKGEDSQESSPMIISPGLESTEVDIVEGIEMDQMLDEIEQQVNKSPSPTVGEPKQSFFKSAKILLSNTRIIMVLFNSFVISSGMSVVNNYIAITIKTDFHGPSSLIGIAVICNVTFEIVFFFFGKYLLNRFGVFKMIIISHTAIIVRVLAYSILLRLQWSPWCILPVELMHGICFATIWNSGSKVINDNSPPGLQATGQSIFFGLYMGVGTGLGALCGGLIYNSFGAIVMYECVALSVFTGFLIFISAEYFLLKQKQRIENKIITSDPIVETDISIN</sequence>
<evidence type="ECO:0000259" key="8">
    <source>
        <dbReference type="PROSITE" id="PS50850"/>
    </source>
</evidence>
<gene>
    <name evidence="9" type="ORF">CYY_000506</name>
</gene>
<evidence type="ECO:0000256" key="4">
    <source>
        <dbReference type="ARBA" id="ARBA00022989"/>
    </source>
</evidence>
<feature type="compositionally biased region" description="Acidic residues" evidence="6">
    <location>
        <begin position="228"/>
        <end position="237"/>
    </location>
</feature>
<dbReference type="InterPro" id="IPR024989">
    <property type="entry name" value="MFS_assoc_dom"/>
</dbReference>
<evidence type="ECO:0000256" key="2">
    <source>
        <dbReference type="ARBA" id="ARBA00005241"/>
    </source>
</evidence>
<proteinExistence type="inferred from homology"/>
<feature type="transmembrane region" description="Helical" evidence="7">
    <location>
        <begin position="131"/>
        <end position="149"/>
    </location>
</feature>
<feature type="transmembrane region" description="Helical" evidence="7">
    <location>
        <begin position="170"/>
        <end position="187"/>
    </location>
</feature>
<dbReference type="InterPro" id="IPR020846">
    <property type="entry name" value="MFS_dom"/>
</dbReference>
<keyword evidence="4 7" id="KW-1133">Transmembrane helix</keyword>
<feature type="transmembrane region" description="Helical" evidence="7">
    <location>
        <begin position="433"/>
        <end position="453"/>
    </location>
</feature>
<feature type="transmembrane region" description="Helical" evidence="7">
    <location>
        <begin position="502"/>
        <end position="527"/>
    </location>
</feature>
<dbReference type="Gene3D" id="1.20.1250.20">
    <property type="entry name" value="MFS general substrate transporter like domains"/>
    <property type="match status" value="2"/>
</dbReference>
<evidence type="ECO:0000256" key="3">
    <source>
        <dbReference type="ARBA" id="ARBA00022692"/>
    </source>
</evidence>
<dbReference type="GO" id="GO:0016020">
    <property type="term" value="C:membrane"/>
    <property type="evidence" value="ECO:0007669"/>
    <property type="project" value="UniProtKB-SubCell"/>
</dbReference>
<dbReference type="EMBL" id="AJWJ01000009">
    <property type="protein sequence ID" value="KAF2078216.1"/>
    <property type="molecule type" value="Genomic_DNA"/>
</dbReference>
<feature type="transmembrane region" description="Helical" evidence="7">
    <location>
        <begin position="193"/>
        <end position="213"/>
    </location>
</feature>
<feature type="transmembrane region" description="Helical" evidence="7">
    <location>
        <begin position="42"/>
        <end position="62"/>
    </location>
</feature>
<evidence type="ECO:0000256" key="6">
    <source>
        <dbReference type="SAM" id="MobiDB-lite"/>
    </source>
</evidence>
<keyword evidence="3 7" id="KW-0812">Transmembrane</keyword>
<dbReference type="Proteomes" id="UP000695562">
    <property type="component" value="Unassembled WGS sequence"/>
</dbReference>